<organism evidence="5 6">
    <name type="scientific">Aspergillus cavernicola</name>
    <dbReference type="NCBI Taxonomy" id="176166"/>
    <lineage>
        <taxon>Eukaryota</taxon>
        <taxon>Fungi</taxon>
        <taxon>Dikarya</taxon>
        <taxon>Ascomycota</taxon>
        <taxon>Pezizomycotina</taxon>
        <taxon>Eurotiomycetes</taxon>
        <taxon>Eurotiomycetidae</taxon>
        <taxon>Eurotiales</taxon>
        <taxon>Aspergillaceae</taxon>
        <taxon>Aspergillus</taxon>
        <taxon>Aspergillus subgen. Nidulantes</taxon>
    </lineage>
</organism>
<evidence type="ECO:0000256" key="4">
    <source>
        <dbReference type="RuleBase" id="RU000363"/>
    </source>
</evidence>
<evidence type="ECO:0008006" key="7">
    <source>
        <dbReference type="Google" id="ProtNLM"/>
    </source>
</evidence>
<name>A0ABR4J3A9_9EURO</name>
<dbReference type="PANTHER" id="PTHR24321:SF8">
    <property type="entry name" value="ESTRADIOL 17-BETA-DEHYDROGENASE 8-RELATED"/>
    <property type="match status" value="1"/>
</dbReference>
<evidence type="ECO:0000313" key="5">
    <source>
        <dbReference type="EMBL" id="KAL2834386.1"/>
    </source>
</evidence>
<dbReference type="Pfam" id="PF00106">
    <property type="entry name" value="adh_short"/>
    <property type="match status" value="1"/>
</dbReference>
<comment type="caution">
    <text evidence="5">The sequence shown here is derived from an EMBL/GenBank/DDBJ whole genome shotgun (WGS) entry which is preliminary data.</text>
</comment>
<dbReference type="SUPFAM" id="SSF51735">
    <property type="entry name" value="NAD(P)-binding Rossmann-fold domains"/>
    <property type="match status" value="1"/>
</dbReference>
<keyword evidence="3" id="KW-0560">Oxidoreductase</keyword>
<keyword evidence="2" id="KW-0521">NADP</keyword>
<evidence type="ECO:0000256" key="3">
    <source>
        <dbReference type="ARBA" id="ARBA00023002"/>
    </source>
</evidence>
<reference evidence="5 6" key="1">
    <citation type="submission" date="2024-07" db="EMBL/GenBank/DDBJ databases">
        <title>Section-level genome sequencing and comparative genomics of Aspergillus sections Usti and Cavernicolus.</title>
        <authorList>
            <consortium name="Lawrence Berkeley National Laboratory"/>
            <person name="Nybo J.L."/>
            <person name="Vesth T.C."/>
            <person name="Theobald S."/>
            <person name="Frisvad J.C."/>
            <person name="Larsen T.O."/>
            <person name="Kjaerboelling I."/>
            <person name="Rothschild-Mancinelli K."/>
            <person name="Lyhne E.K."/>
            <person name="Kogle M.E."/>
            <person name="Barry K."/>
            <person name="Clum A."/>
            <person name="Na H."/>
            <person name="Ledsgaard L."/>
            <person name="Lin J."/>
            <person name="Lipzen A."/>
            <person name="Kuo A."/>
            <person name="Riley R."/>
            <person name="Mondo S."/>
            <person name="LaButti K."/>
            <person name="Haridas S."/>
            <person name="Pangalinan J."/>
            <person name="Salamov A.A."/>
            <person name="Simmons B.A."/>
            <person name="Magnuson J.K."/>
            <person name="Chen J."/>
            <person name="Drula E."/>
            <person name="Henrissat B."/>
            <person name="Wiebenga A."/>
            <person name="Lubbers R.J."/>
            <person name="Gomes A.C."/>
            <person name="Makela M.R."/>
            <person name="Stajich J."/>
            <person name="Grigoriev I.V."/>
            <person name="Mortensen U.H."/>
            <person name="De vries R.P."/>
            <person name="Baker S.E."/>
            <person name="Andersen M.R."/>
        </authorList>
    </citation>
    <scope>NUCLEOTIDE SEQUENCE [LARGE SCALE GENOMIC DNA]</scope>
    <source>
        <strain evidence="5 6">CBS 600.67</strain>
    </source>
</reference>
<dbReference type="PRINTS" id="PR00080">
    <property type="entry name" value="SDRFAMILY"/>
</dbReference>
<dbReference type="InterPro" id="IPR020904">
    <property type="entry name" value="Sc_DH/Rdtase_CS"/>
</dbReference>
<dbReference type="InterPro" id="IPR002347">
    <property type="entry name" value="SDR_fam"/>
</dbReference>
<dbReference type="PRINTS" id="PR00081">
    <property type="entry name" value="GDHRDH"/>
</dbReference>
<dbReference type="InterPro" id="IPR036291">
    <property type="entry name" value="NAD(P)-bd_dom_sf"/>
</dbReference>
<evidence type="ECO:0000313" key="6">
    <source>
        <dbReference type="Proteomes" id="UP001610335"/>
    </source>
</evidence>
<dbReference type="PROSITE" id="PS00061">
    <property type="entry name" value="ADH_SHORT"/>
    <property type="match status" value="1"/>
</dbReference>
<dbReference type="PANTHER" id="PTHR24321">
    <property type="entry name" value="DEHYDROGENASES, SHORT CHAIN"/>
    <property type="match status" value="1"/>
</dbReference>
<proteinExistence type="inferred from homology"/>
<comment type="similarity">
    <text evidence="1 4">Belongs to the short-chain dehydrogenases/reductases (SDR) family.</text>
</comment>
<keyword evidence="6" id="KW-1185">Reference proteome</keyword>
<gene>
    <name evidence="5" type="ORF">BDW59DRAFT_156318</name>
</gene>
<sequence length="260" mass="27419">MNTSLTTKTALVTGAAGGLGKAVAKAFLHAGASVIITDINEPMLQTTYKELSELGPVHAIAGDLTSPQVTTNLIETAREQYSKLDILVNNAGIMDRFDPIGDIDMSFWDRILAVNLTAPARVTRAAVQEFLRESRPDGRTGGAILTVGSINGLRGGIAGAAYTTTKHALVGLTRNTAAHYARKGIRSNIIMPGLMETNIRTAYANGVNEGGKALAWKSVDVNPGQVDVDELAKLVVFACSDDAGYLNGAIISTDHGWQAI</sequence>
<dbReference type="EMBL" id="JBFXLS010000002">
    <property type="protein sequence ID" value="KAL2834386.1"/>
    <property type="molecule type" value="Genomic_DNA"/>
</dbReference>
<evidence type="ECO:0000256" key="2">
    <source>
        <dbReference type="ARBA" id="ARBA00022857"/>
    </source>
</evidence>
<accession>A0ABR4J3A9</accession>
<protein>
    <recommendedName>
        <fullName evidence="7">NAD(P)-binding protein</fullName>
    </recommendedName>
</protein>
<dbReference type="Gene3D" id="3.40.50.720">
    <property type="entry name" value="NAD(P)-binding Rossmann-like Domain"/>
    <property type="match status" value="1"/>
</dbReference>
<evidence type="ECO:0000256" key="1">
    <source>
        <dbReference type="ARBA" id="ARBA00006484"/>
    </source>
</evidence>
<dbReference type="CDD" id="cd05233">
    <property type="entry name" value="SDR_c"/>
    <property type="match status" value="1"/>
</dbReference>
<dbReference type="Proteomes" id="UP001610335">
    <property type="component" value="Unassembled WGS sequence"/>
</dbReference>